<sequence>MVKEFREDHLVNVLIKNDEKRVKNLMTRAYLELEDREYSKAEELTEKALELEPKLAEAYILKLLVGLQVSDARAMVASADRPLTEYKDYNRALRFARGEDREKILGYNREVLEGFEAEKNEKIYQRAKAAMNRALTVEDYEAAAVKFESIPDYKDALECSEEARRLGEAQKQQTVYLEATEKMERAKEQEKAREMDKKEAASLLQEAGLQFQSIEGYQDAKERKQACEEEALGLKQEETYQRALNKKQEACREEEYQEAAQLFRSIAEYKNSETLGKECEEQGKKVGAQYLESLLRKRKRKKMLKKAVVTTAVVVIILAVILGGMTNFTYSLDEYHNLQQGQGDYIWQEAFQQIKNWFAYASNIF</sequence>
<dbReference type="RefSeq" id="WP_160718206.1">
    <property type="nucleotide sequence ID" value="NZ_SUMG01000001.1"/>
</dbReference>
<evidence type="ECO:0000313" key="5">
    <source>
        <dbReference type="Proteomes" id="UP000449710"/>
    </source>
</evidence>
<evidence type="ECO:0000256" key="2">
    <source>
        <dbReference type="SAM" id="Coils"/>
    </source>
</evidence>
<dbReference type="InterPro" id="IPR019734">
    <property type="entry name" value="TPR_rpt"/>
</dbReference>
<comment type="caution">
    <text evidence="4">The sequence shown here is derived from an EMBL/GenBank/DDBJ whole genome shotgun (WGS) entry which is preliminary data.</text>
</comment>
<gene>
    <name evidence="4" type="ORF">ISALK_00125</name>
</gene>
<keyword evidence="3" id="KW-1133">Transmembrane helix</keyword>
<reference evidence="4 5" key="1">
    <citation type="submission" date="2019-04" db="EMBL/GenBank/DDBJ databases">
        <title>Isachenkonia alkalipeptolytica gen. nov. sp. nov. a new anaerobic, alkiliphilic organothrophic bacterium capable to reduce synthesized ferrihydrite isolated from a soda lake.</title>
        <authorList>
            <person name="Toshchakov S.V."/>
            <person name="Zavarzina D.G."/>
            <person name="Zhilina T.N."/>
            <person name="Kostrikina N.A."/>
            <person name="Kublanov I.V."/>
        </authorList>
    </citation>
    <scope>NUCLEOTIDE SEQUENCE [LARGE SCALE GENOMIC DNA]</scope>
    <source>
        <strain evidence="4 5">Z-1701</strain>
    </source>
</reference>
<evidence type="ECO:0000256" key="1">
    <source>
        <dbReference type="PROSITE-ProRule" id="PRU00339"/>
    </source>
</evidence>
<keyword evidence="1" id="KW-0802">TPR repeat</keyword>
<dbReference type="InterPro" id="IPR011990">
    <property type="entry name" value="TPR-like_helical_dom_sf"/>
</dbReference>
<keyword evidence="5" id="KW-1185">Reference proteome</keyword>
<name>A0AA44BC01_9CLOT</name>
<evidence type="ECO:0000256" key="3">
    <source>
        <dbReference type="SAM" id="Phobius"/>
    </source>
</evidence>
<keyword evidence="3" id="KW-0812">Transmembrane</keyword>
<keyword evidence="2" id="KW-0175">Coiled coil</keyword>
<feature type="repeat" description="TPR" evidence="1">
    <location>
        <begin position="22"/>
        <end position="55"/>
    </location>
</feature>
<proteinExistence type="predicted"/>
<feature type="coiled-coil region" evidence="2">
    <location>
        <begin position="169"/>
        <end position="237"/>
    </location>
</feature>
<dbReference type="PROSITE" id="PS50005">
    <property type="entry name" value="TPR"/>
    <property type="match status" value="1"/>
</dbReference>
<organism evidence="4 5">
    <name type="scientific">Isachenkonia alkalipeptolytica</name>
    <dbReference type="NCBI Taxonomy" id="2565777"/>
    <lineage>
        <taxon>Bacteria</taxon>
        <taxon>Bacillati</taxon>
        <taxon>Bacillota</taxon>
        <taxon>Clostridia</taxon>
        <taxon>Eubacteriales</taxon>
        <taxon>Clostridiaceae</taxon>
        <taxon>Isachenkonia</taxon>
    </lineage>
</organism>
<accession>A0AA44BC01</accession>
<dbReference type="Proteomes" id="UP000449710">
    <property type="component" value="Unassembled WGS sequence"/>
</dbReference>
<dbReference type="EMBL" id="SUMG01000001">
    <property type="protein sequence ID" value="NBG86894.1"/>
    <property type="molecule type" value="Genomic_DNA"/>
</dbReference>
<dbReference type="Gene3D" id="1.25.40.10">
    <property type="entry name" value="Tetratricopeptide repeat domain"/>
    <property type="match status" value="1"/>
</dbReference>
<dbReference type="AlphaFoldDB" id="A0AA44BC01"/>
<evidence type="ECO:0000313" key="4">
    <source>
        <dbReference type="EMBL" id="NBG86894.1"/>
    </source>
</evidence>
<protein>
    <recommendedName>
        <fullName evidence="6">Tetratricopeptide repeat protein</fullName>
    </recommendedName>
</protein>
<feature type="transmembrane region" description="Helical" evidence="3">
    <location>
        <begin position="307"/>
        <end position="330"/>
    </location>
</feature>
<evidence type="ECO:0008006" key="6">
    <source>
        <dbReference type="Google" id="ProtNLM"/>
    </source>
</evidence>
<keyword evidence="3" id="KW-0472">Membrane</keyword>